<dbReference type="EMBL" id="BSPD01000042">
    <property type="protein sequence ID" value="GLS26230.1"/>
    <property type="molecule type" value="Genomic_DNA"/>
</dbReference>
<reference evidence="2 3" key="1">
    <citation type="journal article" date="2014" name="Int. J. Syst. Evol. Microbiol.">
        <title>Complete genome sequence of Corynebacterium casei LMG S-19264T (=DSM 44701T), isolated from a smear-ripened cheese.</title>
        <authorList>
            <consortium name="US DOE Joint Genome Institute (JGI-PGF)"/>
            <person name="Walter F."/>
            <person name="Albersmeier A."/>
            <person name="Kalinowski J."/>
            <person name="Ruckert C."/>
        </authorList>
    </citation>
    <scope>NUCLEOTIDE SEQUENCE [LARGE SCALE GENOMIC DNA]</scope>
    <source>
        <strain evidence="2 3">NBRC 110095</strain>
    </source>
</reference>
<dbReference type="Gene3D" id="3.40.980.10">
    <property type="entry name" value="MoaB/Mog-like domain"/>
    <property type="match status" value="1"/>
</dbReference>
<accession>A0AA37TA64</accession>
<evidence type="ECO:0000313" key="3">
    <source>
        <dbReference type="Proteomes" id="UP001156870"/>
    </source>
</evidence>
<evidence type="ECO:0000259" key="1">
    <source>
        <dbReference type="SMART" id="SM00852"/>
    </source>
</evidence>
<dbReference type="PANTHER" id="PTHR13939">
    <property type="entry name" value="NICOTINAMIDE-NUCLEOTIDE AMIDOHYDROLASE PNCC"/>
    <property type="match status" value="1"/>
</dbReference>
<dbReference type="InterPro" id="IPR050101">
    <property type="entry name" value="CinA"/>
</dbReference>
<dbReference type="InterPro" id="IPR001453">
    <property type="entry name" value="MoaB/Mog_dom"/>
</dbReference>
<name>A0AA37TA64_9GAMM</name>
<keyword evidence="3" id="KW-1185">Reference proteome</keyword>
<protein>
    <submittedName>
        <fullName evidence="2">Damage-inducible protein</fullName>
    </submittedName>
</protein>
<dbReference type="AlphaFoldDB" id="A0AA37TA64"/>
<proteinExistence type="predicted"/>
<sequence length="248" mass="27948">MNIGLVIVGDEILSGRRVDKHLPTLIELLKSRGLTLSWMRVVSDDPALLVKTYQDTFASGDIVFSTGGIGGTPDDMTRQAAGKALGIELQYHPEGLEILEVFAKERNRTLEGHHYRMVEFPVGSQLIPNPINRIPGFFLRNHFFMPGFPEMAAPMMEWVLDNHCSHLVDNQYVEQALMVFDTYESKVTPIMEAVLTAHPSLKLFSLPIMSEDNPRIELGVKGHLTEVKLAMVLLKEKLQAIDARWERL</sequence>
<dbReference type="CDD" id="cd00885">
    <property type="entry name" value="cinA"/>
    <property type="match status" value="1"/>
</dbReference>
<comment type="caution">
    <text evidence="2">The sequence shown here is derived from an EMBL/GenBank/DDBJ whole genome shotgun (WGS) entry which is preliminary data.</text>
</comment>
<organism evidence="2 3">
    <name type="scientific">Marinibactrum halimedae</name>
    <dbReference type="NCBI Taxonomy" id="1444977"/>
    <lineage>
        <taxon>Bacteria</taxon>
        <taxon>Pseudomonadati</taxon>
        <taxon>Pseudomonadota</taxon>
        <taxon>Gammaproteobacteria</taxon>
        <taxon>Cellvibrionales</taxon>
        <taxon>Cellvibrionaceae</taxon>
        <taxon>Marinibactrum</taxon>
    </lineage>
</organism>
<evidence type="ECO:0000313" key="2">
    <source>
        <dbReference type="EMBL" id="GLS26230.1"/>
    </source>
</evidence>
<dbReference type="PANTHER" id="PTHR13939:SF0">
    <property type="entry name" value="NMN AMIDOHYDROLASE-LIKE PROTEIN YFAY"/>
    <property type="match status" value="1"/>
</dbReference>
<feature type="domain" description="MoaB/Mog" evidence="1">
    <location>
        <begin position="4"/>
        <end position="167"/>
    </location>
</feature>
<dbReference type="SUPFAM" id="SSF53218">
    <property type="entry name" value="Molybdenum cofactor biosynthesis proteins"/>
    <property type="match status" value="1"/>
</dbReference>
<dbReference type="InterPro" id="IPR036425">
    <property type="entry name" value="MoaB/Mog-like_dom_sf"/>
</dbReference>
<dbReference type="SMART" id="SM00852">
    <property type="entry name" value="MoCF_biosynth"/>
    <property type="match status" value="1"/>
</dbReference>
<dbReference type="Pfam" id="PF00994">
    <property type="entry name" value="MoCF_biosynth"/>
    <property type="match status" value="1"/>
</dbReference>
<dbReference type="RefSeq" id="WP_232592492.1">
    <property type="nucleotide sequence ID" value="NZ_BSPD01000042.1"/>
</dbReference>
<dbReference type="Proteomes" id="UP001156870">
    <property type="component" value="Unassembled WGS sequence"/>
</dbReference>
<gene>
    <name evidence="2" type="ORF">GCM10007877_19450</name>
</gene>